<dbReference type="AlphaFoldDB" id="A0A819HKS7"/>
<dbReference type="GO" id="GO:0003824">
    <property type="term" value="F:catalytic activity"/>
    <property type="evidence" value="ECO:0007669"/>
    <property type="project" value="InterPro"/>
</dbReference>
<evidence type="ECO:0000256" key="1">
    <source>
        <dbReference type="SAM" id="MobiDB-lite"/>
    </source>
</evidence>
<feature type="compositionally biased region" description="Polar residues" evidence="1">
    <location>
        <begin position="23"/>
        <end position="37"/>
    </location>
</feature>
<sequence>MDNYKQSNLNIVPEDESLRLEGTQETAGEEQSTSASSRGIDEVARSKPKGRPVADVSRNERKVRCCKELYTIGIWNVRTMNQGKLDVVKAEILKLNMDILGASEIKWTGMGHFTSDEHQVYYCGQETQRRNGVAIIVNKVWSRSVLGYNSINDRMISIRSQGRPLNITAIQVYAPPNDAKNNEIEQLYADLQKLLDAAPKTDVIVIMGDWDAKVRNEMLDQTNGRKIFSRLDSKSGYHQIRIKDDDIVKTACRTRYGSLEFIVLLFGLTNASPIFMRLINLLLYISMIFQFIENHLYVNTEECEFGVDHIGFIEHIVTSHGIKVVNNKLIAIKN</sequence>
<dbReference type="Proteomes" id="UP000663881">
    <property type="component" value="Unassembled WGS sequence"/>
</dbReference>
<dbReference type="InterPro" id="IPR053134">
    <property type="entry name" value="RNA-dir_DNA_polymerase"/>
</dbReference>
<reference evidence="4" key="1">
    <citation type="submission" date="2021-02" db="EMBL/GenBank/DDBJ databases">
        <authorList>
            <person name="Nowell W R."/>
        </authorList>
    </citation>
    <scope>NUCLEOTIDE SEQUENCE</scope>
</reference>
<dbReference type="PANTHER" id="PTHR24559">
    <property type="entry name" value="TRANSPOSON TY3-I GAG-POL POLYPROTEIN"/>
    <property type="match status" value="1"/>
</dbReference>
<dbReference type="CDD" id="cd09076">
    <property type="entry name" value="L1-EN"/>
    <property type="match status" value="1"/>
</dbReference>
<organism evidence="4 6">
    <name type="scientific">Adineta steineri</name>
    <dbReference type="NCBI Taxonomy" id="433720"/>
    <lineage>
        <taxon>Eukaryota</taxon>
        <taxon>Metazoa</taxon>
        <taxon>Spiralia</taxon>
        <taxon>Gnathifera</taxon>
        <taxon>Rotifera</taxon>
        <taxon>Eurotatoria</taxon>
        <taxon>Bdelloidea</taxon>
        <taxon>Adinetida</taxon>
        <taxon>Adinetidae</taxon>
        <taxon>Adineta</taxon>
    </lineage>
</organism>
<protein>
    <recommendedName>
        <fullName evidence="3">Endonuclease/exonuclease/phosphatase domain-containing protein</fullName>
    </recommendedName>
</protein>
<dbReference type="EMBL" id="CAJOAZ010002943">
    <property type="protein sequence ID" value="CAF3972487.1"/>
    <property type="molecule type" value="Genomic_DNA"/>
</dbReference>
<gene>
    <name evidence="4" type="ORF">OKA104_LOCUS24325</name>
    <name evidence="5" type="ORF">OXD698_LOCUS27908</name>
</gene>
<dbReference type="Proteomes" id="UP000663844">
    <property type="component" value="Unassembled WGS sequence"/>
</dbReference>
<dbReference type="InterPro" id="IPR036691">
    <property type="entry name" value="Endo/exonu/phosph_ase_sf"/>
</dbReference>
<dbReference type="InterPro" id="IPR043502">
    <property type="entry name" value="DNA/RNA_pol_sf"/>
</dbReference>
<keyword evidence="2" id="KW-0472">Membrane</keyword>
<dbReference type="EMBL" id="CAJOAY010001932">
    <property type="protein sequence ID" value="CAF3903646.1"/>
    <property type="molecule type" value="Genomic_DNA"/>
</dbReference>
<feature type="region of interest" description="Disordered" evidence="1">
    <location>
        <begin position="1"/>
        <end position="55"/>
    </location>
</feature>
<dbReference type="Pfam" id="PF03372">
    <property type="entry name" value="Exo_endo_phos"/>
    <property type="match status" value="1"/>
</dbReference>
<dbReference type="PANTHER" id="PTHR24559:SF444">
    <property type="entry name" value="REVERSE TRANSCRIPTASE DOMAIN-CONTAINING PROTEIN"/>
    <property type="match status" value="1"/>
</dbReference>
<dbReference type="SUPFAM" id="SSF56672">
    <property type="entry name" value="DNA/RNA polymerases"/>
    <property type="match status" value="1"/>
</dbReference>
<evidence type="ECO:0000313" key="4">
    <source>
        <dbReference type="EMBL" id="CAF3903646.1"/>
    </source>
</evidence>
<proteinExistence type="predicted"/>
<evidence type="ECO:0000313" key="5">
    <source>
        <dbReference type="EMBL" id="CAF3972487.1"/>
    </source>
</evidence>
<feature type="compositionally biased region" description="Polar residues" evidence="1">
    <location>
        <begin position="1"/>
        <end position="10"/>
    </location>
</feature>
<evidence type="ECO:0000256" key="2">
    <source>
        <dbReference type="SAM" id="Phobius"/>
    </source>
</evidence>
<dbReference type="SUPFAM" id="SSF56219">
    <property type="entry name" value="DNase I-like"/>
    <property type="match status" value="1"/>
</dbReference>
<dbReference type="Gene3D" id="3.60.10.10">
    <property type="entry name" value="Endonuclease/exonuclease/phosphatase"/>
    <property type="match status" value="1"/>
</dbReference>
<feature type="domain" description="Endonuclease/exonuclease/phosphatase" evidence="3">
    <location>
        <begin position="75"/>
        <end position="212"/>
    </location>
</feature>
<name>A0A819HKS7_9BILA</name>
<evidence type="ECO:0000313" key="6">
    <source>
        <dbReference type="Proteomes" id="UP000663881"/>
    </source>
</evidence>
<comment type="caution">
    <text evidence="4">The sequence shown here is derived from an EMBL/GenBank/DDBJ whole genome shotgun (WGS) entry which is preliminary data.</text>
</comment>
<accession>A0A819HKS7</accession>
<evidence type="ECO:0000259" key="3">
    <source>
        <dbReference type="Pfam" id="PF03372"/>
    </source>
</evidence>
<keyword evidence="2" id="KW-0812">Transmembrane</keyword>
<dbReference type="InterPro" id="IPR005135">
    <property type="entry name" value="Endo/exonuclease/phosphatase"/>
</dbReference>
<keyword evidence="2" id="KW-1133">Transmembrane helix</keyword>
<feature type="transmembrane region" description="Helical" evidence="2">
    <location>
        <begin position="261"/>
        <end position="285"/>
    </location>
</feature>